<keyword evidence="2" id="KW-1185">Reference proteome</keyword>
<comment type="caution">
    <text evidence="1">The sequence shown here is derived from an EMBL/GenBank/DDBJ whole genome shotgun (WGS) entry which is preliminary data.</text>
</comment>
<accession>A0A8J2KCE7</accession>
<reference evidence="1" key="1">
    <citation type="submission" date="2021-06" db="EMBL/GenBank/DDBJ databases">
        <authorList>
            <person name="Hodson N. C."/>
            <person name="Mongue J. A."/>
            <person name="Jaron S. K."/>
        </authorList>
    </citation>
    <scope>NUCLEOTIDE SEQUENCE</scope>
</reference>
<sequence>VVHLPFQLRRDLVGVEDMTTPGPGYYNGVGERVRRNLTERKPLRFLCCLNGGDSCNGCGIIFTTQDYYKYGRKNWCLACFKRKCVDTTGKTFAAKVRSCSFHHVHNTPGCTMHTTTADQIRKLTRLEKIMWLKYGDTI</sequence>
<dbReference type="EMBL" id="CAJVCH010255022">
    <property type="protein sequence ID" value="CAG7733747.1"/>
    <property type="molecule type" value="Genomic_DNA"/>
</dbReference>
<organism evidence="1 2">
    <name type="scientific">Allacma fusca</name>
    <dbReference type="NCBI Taxonomy" id="39272"/>
    <lineage>
        <taxon>Eukaryota</taxon>
        <taxon>Metazoa</taxon>
        <taxon>Ecdysozoa</taxon>
        <taxon>Arthropoda</taxon>
        <taxon>Hexapoda</taxon>
        <taxon>Collembola</taxon>
        <taxon>Symphypleona</taxon>
        <taxon>Sminthuridae</taxon>
        <taxon>Allacma</taxon>
    </lineage>
</organism>
<protein>
    <submittedName>
        <fullName evidence="1">Uncharacterized protein</fullName>
    </submittedName>
</protein>
<proteinExistence type="predicted"/>
<evidence type="ECO:0000313" key="1">
    <source>
        <dbReference type="EMBL" id="CAG7733747.1"/>
    </source>
</evidence>
<gene>
    <name evidence="1" type="ORF">AFUS01_LOCUS22172</name>
</gene>
<evidence type="ECO:0000313" key="2">
    <source>
        <dbReference type="Proteomes" id="UP000708208"/>
    </source>
</evidence>
<feature type="non-terminal residue" evidence="1">
    <location>
        <position position="1"/>
    </location>
</feature>
<name>A0A8J2KCE7_9HEXA</name>
<dbReference type="AlphaFoldDB" id="A0A8J2KCE7"/>
<dbReference type="Proteomes" id="UP000708208">
    <property type="component" value="Unassembled WGS sequence"/>
</dbReference>